<comment type="subunit">
    <text evidence="3 7">Homodecamer; pentamer of dimers.</text>
</comment>
<evidence type="ECO:0000256" key="8">
    <source>
        <dbReference type="PIRSR" id="PIRSR000388-1"/>
    </source>
</evidence>
<dbReference type="EC" id="2.1.2.11" evidence="7"/>
<evidence type="ECO:0000256" key="2">
    <source>
        <dbReference type="ARBA" id="ARBA00008676"/>
    </source>
</evidence>
<dbReference type="HAMAP" id="MF_00156">
    <property type="entry name" value="PanB"/>
    <property type="match status" value="1"/>
</dbReference>
<feature type="active site" description="Proton acceptor" evidence="7 8">
    <location>
        <position position="182"/>
    </location>
</feature>
<evidence type="ECO:0000256" key="3">
    <source>
        <dbReference type="ARBA" id="ARBA00011424"/>
    </source>
</evidence>
<dbReference type="SUPFAM" id="SSF51621">
    <property type="entry name" value="Phosphoenolpyruvate/pyruvate domain"/>
    <property type="match status" value="1"/>
</dbReference>
<comment type="caution">
    <text evidence="11">The sequence shown here is derived from an EMBL/GenBank/DDBJ whole genome shotgun (WGS) entry which is preliminary data.</text>
</comment>
<dbReference type="GO" id="GO:0003864">
    <property type="term" value="F:3-methyl-2-oxobutanoate hydroxymethyltransferase activity"/>
    <property type="evidence" value="ECO:0007669"/>
    <property type="project" value="UniProtKB-UniRule"/>
</dbReference>
<keyword evidence="5 7" id="KW-0808">Transferase</keyword>
<evidence type="ECO:0000256" key="4">
    <source>
        <dbReference type="ARBA" id="ARBA00022655"/>
    </source>
</evidence>
<feature type="binding site" evidence="7 10">
    <location>
        <position position="83"/>
    </location>
    <ligand>
        <name>Mg(2+)</name>
        <dbReference type="ChEBI" id="CHEBI:18420"/>
    </ligand>
</feature>
<dbReference type="PIRSF" id="PIRSF000388">
    <property type="entry name" value="Pantoate_hydroxy_MeTrfase"/>
    <property type="match status" value="1"/>
</dbReference>
<feature type="binding site" evidence="7 9">
    <location>
        <position position="113"/>
    </location>
    <ligand>
        <name>3-methyl-2-oxobutanoate</name>
        <dbReference type="ChEBI" id="CHEBI:11851"/>
    </ligand>
</feature>
<evidence type="ECO:0000256" key="5">
    <source>
        <dbReference type="ARBA" id="ARBA00022679"/>
    </source>
</evidence>
<proteinExistence type="inferred from homology"/>
<dbReference type="AlphaFoldDB" id="A0A520X6T6"/>
<dbReference type="Proteomes" id="UP000322454">
    <property type="component" value="Unassembled WGS sequence"/>
</dbReference>
<dbReference type="CDD" id="cd06557">
    <property type="entry name" value="KPHMT-like"/>
    <property type="match status" value="1"/>
</dbReference>
<feature type="binding site" evidence="7 10">
    <location>
        <position position="44"/>
    </location>
    <ligand>
        <name>Mg(2+)</name>
        <dbReference type="ChEBI" id="CHEBI:18420"/>
    </ligand>
</feature>
<dbReference type="GO" id="GO:0000287">
    <property type="term" value="F:magnesium ion binding"/>
    <property type="evidence" value="ECO:0007669"/>
    <property type="project" value="TreeGrafter"/>
</dbReference>
<evidence type="ECO:0000313" key="12">
    <source>
        <dbReference type="Proteomes" id="UP000322454"/>
    </source>
</evidence>
<dbReference type="Pfam" id="PF02548">
    <property type="entry name" value="Pantoate_transf"/>
    <property type="match status" value="1"/>
</dbReference>
<evidence type="ECO:0000256" key="9">
    <source>
        <dbReference type="PIRSR" id="PIRSR000388-2"/>
    </source>
</evidence>
<dbReference type="InterPro" id="IPR003700">
    <property type="entry name" value="Pantoate_hydroxy_MeTrfase"/>
</dbReference>
<sequence>MQKGTEDFIKMKLNGEKIVMITAYDYVQAGIAEEAGVDIVLVGDSLATTVQGKDNTISVTLDEMIYHTKIVRAGLKNTFLACDMPFMSYQVNSEQALINAGRILKESGANAVKMEGGANITVTVKKLTESGIPVIGHIGLMPQFINVMGGYKVQGKISSQIDKLVEDAKALEDAGAFMIVLEAMPEDAAVSVKKSINIPTIGIGAGKYTDGQVLVFYDAVGMLAQKPPKFVKKFAESRPIIIEALKTYGKEVKDGSFPAEENIYRQK</sequence>
<reference evidence="11 12" key="1">
    <citation type="submission" date="2019-01" db="EMBL/GenBank/DDBJ databases">
        <title>Insights into ecological role of a new deltaproteobacterial order Candidatus Sinidesulfobacterales (Sva0485) by metagenomics and metatranscriptomics.</title>
        <authorList>
            <person name="Tan S."/>
            <person name="Liu J."/>
            <person name="Fang Y."/>
            <person name="Hedlund B."/>
            <person name="Lian Z.-H."/>
            <person name="Huang L.-Y."/>
            <person name="Li J.-T."/>
            <person name="Huang L.-N."/>
            <person name="Li W.-J."/>
            <person name="Jiang H.-C."/>
            <person name="Dong H.-L."/>
            <person name="Shu W.-S."/>
        </authorList>
    </citation>
    <scope>NUCLEOTIDE SEQUENCE [LARGE SCALE GENOMIC DNA]</scope>
    <source>
        <strain evidence="11">AP4</strain>
    </source>
</reference>
<dbReference type="PANTHER" id="PTHR20881:SF0">
    <property type="entry name" value="3-METHYL-2-OXOBUTANOATE HYDROXYMETHYLTRANSFERASE"/>
    <property type="match status" value="1"/>
</dbReference>
<feature type="binding site" evidence="7 10">
    <location>
        <position position="115"/>
    </location>
    <ligand>
        <name>Mg(2+)</name>
        <dbReference type="ChEBI" id="CHEBI:18420"/>
    </ligand>
</feature>
<dbReference type="GO" id="GO:0015940">
    <property type="term" value="P:pantothenate biosynthetic process"/>
    <property type="evidence" value="ECO:0007669"/>
    <property type="project" value="UniProtKB-UniRule"/>
</dbReference>
<comment type="similarity">
    <text evidence="2 7">Belongs to the PanB family.</text>
</comment>
<organism evidence="11 12">
    <name type="scientific">Candidatus Acidulodesulfobacterium acidiphilum</name>
    <dbReference type="NCBI Taxonomy" id="2597224"/>
    <lineage>
        <taxon>Bacteria</taxon>
        <taxon>Deltaproteobacteria</taxon>
        <taxon>Candidatus Acidulodesulfobacterales</taxon>
        <taxon>Candidatus Acidulodesulfobacterium</taxon>
    </lineage>
</organism>
<accession>A0A520X6T6</accession>
<dbReference type="GO" id="GO:0005737">
    <property type="term" value="C:cytoplasm"/>
    <property type="evidence" value="ECO:0007669"/>
    <property type="project" value="UniProtKB-SubCell"/>
</dbReference>
<keyword evidence="7" id="KW-0963">Cytoplasm</keyword>
<dbReference type="Gene3D" id="3.20.20.60">
    <property type="entry name" value="Phosphoenolpyruvate-binding domains"/>
    <property type="match status" value="1"/>
</dbReference>
<comment type="cofactor">
    <cofactor evidence="7 10">
        <name>Mg(2+)</name>
        <dbReference type="ChEBI" id="CHEBI:18420"/>
    </cofactor>
    <text evidence="7 10">Binds 1 Mg(2+) ion per subunit.</text>
</comment>
<dbReference type="NCBIfam" id="NF001452">
    <property type="entry name" value="PRK00311.1"/>
    <property type="match status" value="1"/>
</dbReference>
<protein>
    <recommendedName>
        <fullName evidence="7">3-methyl-2-oxobutanoate hydroxymethyltransferase</fullName>
        <ecNumber evidence="7">2.1.2.11</ecNumber>
    </recommendedName>
    <alternativeName>
        <fullName evidence="7">Ketopantoate hydroxymethyltransferase</fullName>
        <shortName evidence="7">KPHMT</shortName>
    </alternativeName>
</protein>
<comment type="pathway">
    <text evidence="1 7">Cofactor biosynthesis; (R)-pantothenate biosynthesis; (R)-pantoate from 3-methyl-2-oxobutanoate: step 1/2.</text>
</comment>
<gene>
    <name evidence="7 11" type="primary">panB</name>
    <name evidence="11" type="ORF">EVJ48_09785</name>
</gene>
<evidence type="ECO:0000256" key="10">
    <source>
        <dbReference type="PIRSR" id="PIRSR000388-3"/>
    </source>
</evidence>
<keyword evidence="4 7" id="KW-0566">Pantothenate biosynthesis</keyword>
<feature type="binding site" evidence="7 9">
    <location>
        <position position="83"/>
    </location>
    <ligand>
        <name>3-methyl-2-oxobutanoate</name>
        <dbReference type="ChEBI" id="CHEBI:11851"/>
    </ligand>
</feature>
<keyword evidence="7 10" id="KW-0479">Metal-binding</keyword>
<evidence type="ECO:0000313" key="11">
    <source>
        <dbReference type="EMBL" id="RZV36909.1"/>
    </source>
</evidence>
<comment type="subcellular location">
    <subcellularLocation>
        <location evidence="7">Cytoplasm</location>
    </subcellularLocation>
</comment>
<dbReference type="NCBIfam" id="TIGR00222">
    <property type="entry name" value="panB"/>
    <property type="match status" value="1"/>
</dbReference>
<dbReference type="UniPathway" id="UPA00028">
    <property type="reaction ID" value="UER00003"/>
</dbReference>
<dbReference type="PANTHER" id="PTHR20881">
    <property type="entry name" value="3-METHYL-2-OXOBUTANOATE HYDROXYMETHYLTRANSFERASE"/>
    <property type="match status" value="1"/>
</dbReference>
<evidence type="ECO:0000256" key="7">
    <source>
        <dbReference type="HAMAP-Rule" id="MF_00156"/>
    </source>
</evidence>
<dbReference type="EMBL" id="SHMQ01000049">
    <property type="protein sequence ID" value="RZV36909.1"/>
    <property type="molecule type" value="Genomic_DNA"/>
</dbReference>
<dbReference type="InterPro" id="IPR015813">
    <property type="entry name" value="Pyrv/PenolPyrv_kinase-like_dom"/>
</dbReference>
<feature type="binding site" evidence="7 9">
    <location>
        <begin position="44"/>
        <end position="45"/>
    </location>
    <ligand>
        <name>3-methyl-2-oxobutanoate</name>
        <dbReference type="ChEBI" id="CHEBI:11851"/>
    </ligand>
</feature>
<keyword evidence="7 10" id="KW-0460">Magnesium</keyword>
<comment type="function">
    <text evidence="6 7">Catalyzes the reversible reaction in which hydroxymethyl group from 5,10-methylenetetrahydrofolate is transferred onto alpha-ketoisovalerate to form ketopantoate.</text>
</comment>
<evidence type="ECO:0000256" key="1">
    <source>
        <dbReference type="ARBA" id="ARBA00005033"/>
    </source>
</evidence>
<dbReference type="FunFam" id="3.20.20.60:FF:000003">
    <property type="entry name" value="3-methyl-2-oxobutanoate hydroxymethyltransferase"/>
    <property type="match status" value="1"/>
</dbReference>
<evidence type="ECO:0000256" key="6">
    <source>
        <dbReference type="ARBA" id="ARBA00056497"/>
    </source>
</evidence>
<comment type="catalytic activity">
    <reaction evidence="7">
        <text>(6R)-5,10-methylene-5,6,7,8-tetrahydrofolate + 3-methyl-2-oxobutanoate + H2O = 2-dehydropantoate + (6S)-5,6,7,8-tetrahydrofolate</text>
        <dbReference type="Rhea" id="RHEA:11824"/>
        <dbReference type="ChEBI" id="CHEBI:11561"/>
        <dbReference type="ChEBI" id="CHEBI:11851"/>
        <dbReference type="ChEBI" id="CHEBI:15377"/>
        <dbReference type="ChEBI" id="CHEBI:15636"/>
        <dbReference type="ChEBI" id="CHEBI:57453"/>
        <dbReference type="EC" id="2.1.2.11"/>
    </reaction>
</comment>
<dbReference type="InterPro" id="IPR040442">
    <property type="entry name" value="Pyrv_kinase-like_dom_sf"/>
</dbReference>
<name>A0A520X6T6_9DELT</name>